<organism evidence="2">
    <name type="scientific">uncultured Thermomicrobiales bacterium</name>
    <dbReference type="NCBI Taxonomy" id="1645740"/>
    <lineage>
        <taxon>Bacteria</taxon>
        <taxon>Pseudomonadati</taxon>
        <taxon>Thermomicrobiota</taxon>
        <taxon>Thermomicrobia</taxon>
        <taxon>Thermomicrobiales</taxon>
        <taxon>environmental samples</taxon>
    </lineage>
</organism>
<sequence length="37" mass="4235">AKEHDARHSRLDPDGWRDLAGELHRGQDLRTRPGSEV</sequence>
<feature type="region of interest" description="Disordered" evidence="1">
    <location>
        <begin position="1"/>
        <end position="37"/>
    </location>
</feature>
<evidence type="ECO:0000313" key="2">
    <source>
        <dbReference type="EMBL" id="CAA9541317.1"/>
    </source>
</evidence>
<gene>
    <name evidence="2" type="ORF">AVDCRST_MAG43-174</name>
</gene>
<evidence type="ECO:0000256" key="1">
    <source>
        <dbReference type="SAM" id="MobiDB-lite"/>
    </source>
</evidence>
<feature type="non-terminal residue" evidence="2">
    <location>
        <position position="37"/>
    </location>
</feature>
<name>A0A6J4U6K0_9BACT</name>
<reference evidence="2" key="1">
    <citation type="submission" date="2020-02" db="EMBL/GenBank/DDBJ databases">
        <authorList>
            <person name="Meier V. D."/>
        </authorList>
    </citation>
    <scope>NUCLEOTIDE SEQUENCE</scope>
    <source>
        <strain evidence="2">AVDCRST_MAG43</strain>
    </source>
</reference>
<proteinExistence type="predicted"/>
<feature type="non-terminal residue" evidence="2">
    <location>
        <position position="1"/>
    </location>
</feature>
<protein>
    <submittedName>
        <fullName evidence="2">Uncharacterized protein</fullName>
    </submittedName>
</protein>
<accession>A0A6J4U6K0</accession>
<dbReference type="EMBL" id="CADCWI010000010">
    <property type="protein sequence ID" value="CAA9541317.1"/>
    <property type="molecule type" value="Genomic_DNA"/>
</dbReference>
<dbReference type="AlphaFoldDB" id="A0A6J4U6K0"/>